<feature type="transmembrane region" description="Helical" evidence="5">
    <location>
        <begin position="22"/>
        <end position="40"/>
    </location>
</feature>
<dbReference type="STRING" id="135208.A0A4Z0A3N2"/>
<evidence type="ECO:0000256" key="1">
    <source>
        <dbReference type="ARBA" id="ARBA00004141"/>
    </source>
</evidence>
<dbReference type="PANTHER" id="PTHR31465:SF9">
    <property type="entry name" value="SPHINGOID LONG-CHAIN BASE TRANSPORTER RSB1"/>
    <property type="match status" value="1"/>
</dbReference>
<keyword evidence="2 5" id="KW-0812">Transmembrane</keyword>
<feature type="transmembrane region" description="Helical" evidence="5">
    <location>
        <begin position="160"/>
        <end position="187"/>
    </location>
</feature>
<evidence type="ECO:0000313" key="6">
    <source>
        <dbReference type="EMBL" id="TFY80943.1"/>
    </source>
</evidence>
<sequence>MSNTTTTDDATHSPYGYVPTKWVGFMFVGVFAISTFAHAAQAIHFRTWWLFPTAVMCGLLEVIGWVARLWSGFQPTLLEPYIIQTTATIIAPTPLLATNFIILGRLIGHLGAKYSRLGPRAYSIVFTSCDIVALVVQAVGGVKASKAVSDHEDPEPGGHIMLIGIIIQMIAIIVYVSLAAEFIFRVLRDRPLGRSRSSGAQFSKPTEIEGPIKLMIYGLMFMSGCIFLRSIYRTIELINGFTGIIITTQIYFILFDATLIAFALYALHYFHPGRLLQSVQAKHMPLAGSDFDLPLEYRYDKWNNSHSTFKHSNFDHSSYAP</sequence>
<keyword evidence="7" id="KW-1185">Reference proteome</keyword>
<dbReference type="AlphaFoldDB" id="A0A4Z0A3N2"/>
<name>A0A4Z0A3N2_9AGAM</name>
<dbReference type="Pfam" id="PF04479">
    <property type="entry name" value="RTA1"/>
    <property type="match status" value="1"/>
</dbReference>
<accession>A0A4Z0A3N2</accession>
<dbReference type="GO" id="GO:0000324">
    <property type="term" value="C:fungal-type vacuole"/>
    <property type="evidence" value="ECO:0007669"/>
    <property type="project" value="TreeGrafter"/>
</dbReference>
<proteinExistence type="predicted"/>
<comment type="subcellular location">
    <subcellularLocation>
        <location evidence="1">Membrane</location>
        <topology evidence="1">Multi-pass membrane protein</topology>
    </subcellularLocation>
</comment>
<evidence type="ECO:0000256" key="5">
    <source>
        <dbReference type="SAM" id="Phobius"/>
    </source>
</evidence>
<dbReference type="EMBL" id="SFCI01000268">
    <property type="protein sequence ID" value="TFY80943.1"/>
    <property type="molecule type" value="Genomic_DNA"/>
</dbReference>
<feature type="transmembrane region" description="Helical" evidence="5">
    <location>
        <begin position="87"/>
        <end position="108"/>
    </location>
</feature>
<feature type="transmembrane region" description="Helical" evidence="5">
    <location>
        <begin position="244"/>
        <end position="267"/>
    </location>
</feature>
<reference evidence="6 7" key="1">
    <citation type="submission" date="2019-02" db="EMBL/GenBank/DDBJ databases">
        <title>Genome sequencing of the rare red list fungi Hericium alpestre (H. flagellum).</title>
        <authorList>
            <person name="Buettner E."/>
            <person name="Kellner H."/>
        </authorList>
    </citation>
    <scope>NUCLEOTIDE SEQUENCE [LARGE SCALE GENOMIC DNA]</scope>
    <source>
        <strain evidence="6 7">DSM 108284</strain>
    </source>
</reference>
<keyword evidence="4 5" id="KW-0472">Membrane</keyword>
<dbReference type="OrthoDB" id="3358017at2759"/>
<dbReference type="InterPro" id="IPR007568">
    <property type="entry name" value="RTA1"/>
</dbReference>
<comment type="caution">
    <text evidence="6">The sequence shown here is derived from an EMBL/GenBank/DDBJ whole genome shotgun (WGS) entry which is preliminary data.</text>
</comment>
<feature type="transmembrane region" description="Helical" evidence="5">
    <location>
        <begin position="120"/>
        <end position="140"/>
    </location>
</feature>
<evidence type="ECO:0000256" key="3">
    <source>
        <dbReference type="ARBA" id="ARBA00022989"/>
    </source>
</evidence>
<organism evidence="6 7">
    <name type="scientific">Hericium alpestre</name>
    <dbReference type="NCBI Taxonomy" id="135208"/>
    <lineage>
        <taxon>Eukaryota</taxon>
        <taxon>Fungi</taxon>
        <taxon>Dikarya</taxon>
        <taxon>Basidiomycota</taxon>
        <taxon>Agaricomycotina</taxon>
        <taxon>Agaricomycetes</taxon>
        <taxon>Russulales</taxon>
        <taxon>Hericiaceae</taxon>
        <taxon>Hericium</taxon>
    </lineage>
</organism>
<dbReference type="GO" id="GO:0005886">
    <property type="term" value="C:plasma membrane"/>
    <property type="evidence" value="ECO:0007669"/>
    <property type="project" value="TreeGrafter"/>
</dbReference>
<evidence type="ECO:0000256" key="2">
    <source>
        <dbReference type="ARBA" id="ARBA00022692"/>
    </source>
</evidence>
<protein>
    <recommendedName>
        <fullName evidence="8">RTA1 like protein</fullName>
    </recommendedName>
</protein>
<feature type="transmembrane region" description="Helical" evidence="5">
    <location>
        <begin position="214"/>
        <end position="232"/>
    </location>
</feature>
<feature type="transmembrane region" description="Helical" evidence="5">
    <location>
        <begin position="47"/>
        <end position="67"/>
    </location>
</feature>
<dbReference type="PANTHER" id="PTHR31465">
    <property type="entry name" value="PROTEIN RTA1-RELATED"/>
    <property type="match status" value="1"/>
</dbReference>
<keyword evidence="3 5" id="KW-1133">Transmembrane helix</keyword>
<evidence type="ECO:0000256" key="4">
    <source>
        <dbReference type="ARBA" id="ARBA00023136"/>
    </source>
</evidence>
<evidence type="ECO:0008006" key="8">
    <source>
        <dbReference type="Google" id="ProtNLM"/>
    </source>
</evidence>
<gene>
    <name evidence="6" type="ORF">EWM64_g3065</name>
</gene>
<evidence type="ECO:0000313" key="7">
    <source>
        <dbReference type="Proteomes" id="UP000298061"/>
    </source>
</evidence>
<dbReference type="Proteomes" id="UP000298061">
    <property type="component" value="Unassembled WGS sequence"/>
</dbReference>